<dbReference type="AlphaFoldDB" id="A0AAI9YMS1"/>
<feature type="domain" description="NACHT-NTPase and P-loop NTPases N-terminal" evidence="1">
    <location>
        <begin position="29"/>
        <end position="140"/>
    </location>
</feature>
<sequence>MTAKETTVDEAMNAVDDTSRRFKRVGNVGGTIKDEEGLPPAFPGVAKWLPLLPQVFTSIHSHLEGITRGGSETSEQRQSFHQIKQSAEACDGLAKIIESMFSAIKKGTNAMEKAAQYAAVVEANGDQVVEKLMEDVLNQMMVVAKPPWVADEVVTELDIALGEITQLPPSLQKKQHGSNTQIQYGNGIMMLHNGKGTQASTVGGLQVNGPNENAQYHVGS</sequence>
<name>A0AAI9YMS1_9PEZI</name>
<evidence type="ECO:0000259" key="1">
    <source>
        <dbReference type="Pfam" id="PF17107"/>
    </source>
</evidence>
<gene>
    <name evidence="2" type="ORF">CCOS01_12406</name>
</gene>
<dbReference type="GeneID" id="85344102"/>
<reference evidence="2 3" key="1">
    <citation type="submission" date="2016-10" db="EMBL/GenBank/DDBJ databases">
        <title>The genome sequence of Colletotrichum fioriniae PJ7.</title>
        <authorList>
            <person name="Baroncelli R."/>
        </authorList>
    </citation>
    <scope>NUCLEOTIDE SEQUENCE [LARGE SCALE GENOMIC DNA]</scope>
    <source>
        <strain evidence="2 3">IMI 309622</strain>
    </source>
</reference>
<dbReference type="EMBL" id="MOOE01000015">
    <property type="protein sequence ID" value="KAK1516857.1"/>
    <property type="molecule type" value="Genomic_DNA"/>
</dbReference>
<dbReference type="Proteomes" id="UP001240678">
    <property type="component" value="Unassembled WGS sequence"/>
</dbReference>
<dbReference type="RefSeq" id="XP_060308603.1">
    <property type="nucleotide sequence ID" value="XM_060460555.1"/>
</dbReference>
<dbReference type="InterPro" id="IPR031352">
    <property type="entry name" value="SesA"/>
</dbReference>
<dbReference type="Pfam" id="PF17107">
    <property type="entry name" value="SesA"/>
    <property type="match status" value="1"/>
</dbReference>
<evidence type="ECO:0000313" key="2">
    <source>
        <dbReference type="EMBL" id="KAK1516857.1"/>
    </source>
</evidence>
<evidence type="ECO:0000313" key="3">
    <source>
        <dbReference type="Proteomes" id="UP001240678"/>
    </source>
</evidence>
<accession>A0AAI9YMS1</accession>
<protein>
    <recommendedName>
        <fullName evidence="1">NACHT-NTPase and P-loop NTPases N-terminal domain-containing protein</fullName>
    </recommendedName>
</protein>
<organism evidence="2 3">
    <name type="scientific">Colletotrichum costaricense</name>
    <dbReference type="NCBI Taxonomy" id="1209916"/>
    <lineage>
        <taxon>Eukaryota</taxon>
        <taxon>Fungi</taxon>
        <taxon>Dikarya</taxon>
        <taxon>Ascomycota</taxon>
        <taxon>Pezizomycotina</taxon>
        <taxon>Sordariomycetes</taxon>
        <taxon>Hypocreomycetidae</taxon>
        <taxon>Glomerellales</taxon>
        <taxon>Glomerellaceae</taxon>
        <taxon>Colletotrichum</taxon>
        <taxon>Colletotrichum acutatum species complex</taxon>
    </lineage>
</organism>
<keyword evidence="3" id="KW-1185">Reference proteome</keyword>
<comment type="caution">
    <text evidence="2">The sequence shown here is derived from an EMBL/GenBank/DDBJ whole genome shotgun (WGS) entry which is preliminary data.</text>
</comment>
<proteinExistence type="predicted"/>